<evidence type="ECO:0000313" key="2">
    <source>
        <dbReference type="Proteomes" id="UP000018948"/>
    </source>
</evidence>
<proteinExistence type="predicted"/>
<dbReference type="AlphaFoldDB" id="W2YFX9"/>
<dbReference type="Proteomes" id="UP000018948">
    <property type="component" value="Unassembled WGS sequence"/>
</dbReference>
<dbReference type="Gene3D" id="3.80.10.10">
    <property type="entry name" value="Ribonuclease Inhibitor"/>
    <property type="match status" value="1"/>
</dbReference>
<organism evidence="1 2">
    <name type="scientific">Phytophthora nicotianae P10297</name>
    <dbReference type="NCBI Taxonomy" id="1317064"/>
    <lineage>
        <taxon>Eukaryota</taxon>
        <taxon>Sar</taxon>
        <taxon>Stramenopiles</taxon>
        <taxon>Oomycota</taxon>
        <taxon>Peronosporomycetes</taxon>
        <taxon>Peronosporales</taxon>
        <taxon>Peronosporaceae</taxon>
        <taxon>Phytophthora</taxon>
    </lineage>
</organism>
<sequence length="688" mass="78132">MRKFCSDEEEFRLKFQQVREALMLLSAVAHVDQSGWKYLLSKHCGVSLGKEGGEKLEEEIPARFLVLMDLEERKRGENADVDSDIVDFCCIRQQKIKSEDFLAALRKITTFGRSLHGNKLGEEVKIPVRVLYQARQPFSAIGDRPVEELAMAARAERVIKERLELLEIKDEESGSLRCVFVLEPMIAEFTNLALRVDRIETISALLSDNVHLSRLSLNLRIDRKLKTDKLLAKMPFGRFVRSVFDHTRRSPERSNTQYCTEGKSLQVGTMVMHCDTSLTSLEFEALCSAMVTNQTTKRLSLSLWLDPKDANTSTTRWKWLAYALFSKRARACSALESLTLTSIGSMSIADMEAFVYVMTSKHPEEELFGTCGQINGRNATFEHSITNFRLDEAGESLELDVPTSVRTISDDGQSEWVNGIIPGYGRCLFRRDDLIFQPSCDEYHSGIASLTIGFKGFNAQAVGGLGAFIAAVGPPLRFLALDATRVNFDANFIVQCCPNLEELSLRSLVTDVRFDFTECQPLPTLRTDWTDSIAISTVLQDSCSPFTKYLRRLRVRLNNVRDEREVHDDVRINASVAGMLQMLEVNQTLEYLDVIAPPEYRGFLDKFKAHHLNPICRSTPFPVRSKIAFLSIFSCHNDVHNQSKATYVPFDLDQHVLHGIFQYAAPPILREVYFRELDWIDKYNEVPI</sequence>
<dbReference type="InterPro" id="IPR032675">
    <property type="entry name" value="LRR_dom_sf"/>
</dbReference>
<protein>
    <submittedName>
        <fullName evidence="1">Uncharacterized protein</fullName>
    </submittedName>
</protein>
<reference evidence="1 2" key="1">
    <citation type="submission" date="2013-11" db="EMBL/GenBank/DDBJ databases">
        <title>The Genome Sequence of Phytophthora parasitica P10297.</title>
        <authorList>
            <consortium name="The Broad Institute Genomics Platform"/>
            <person name="Russ C."/>
            <person name="Tyler B."/>
            <person name="Panabieres F."/>
            <person name="Shan W."/>
            <person name="Tripathy S."/>
            <person name="Grunwald N."/>
            <person name="Machado M."/>
            <person name="Johnson C.S."/>
            <person name="Walker B."/>
            <person name="Young S.K."/>
            <person name="Zeng Q."/>
            <person name="Gargeya S."/>
            <person name="Fitzgerald M."/>
            <person name="Haas B."/>
            <person name="Abouelleil A."/>
            <person name="Allen A.W."/>
            <person name="Alvarado L."/>
            <person name="Arachchi H.M."/>
            <person name="Berlin A.M."/>
            <person name="Chapman S.B."/>
            <person name="Gainer-Dewar J."/>
            <person name="Goldberg J."/>
            <person name="Griggs A."/>
            <person name="Gujja S."/>
            <person name="Hansen M."/>
            <person name="Howarth C."/>
            <person name="Imamovic A."/>
            <person name="Ireland A."/>
            <person name="Larimer J."/>
            <person name="McCowan C."/>
            <person name="Murphy C."/>
            <person name="Pearson M."/>
            <person name="Poon T.W."/>
            <person name="Priest M."/>
            <person name="Roberts A."/>
            <person name="Saif S."/>
            <person name="Shea T."/>
            <person name="Sisk P."/>
            <person name="Sykes S."/>
            <person name="Wortman J."/>
            <person name="Nusbaum C."/>
            <person name="Birren B."/>
        </authorList>
    </citation>
    <scope>NUCLEOTIDE SEQUENCE [LARGE SCALE GENOMIC DNA]</scope>
    <source>
        <strain evidence="1 2">P10297</strain>
    </source>
</reference>
<name>W2YFX9_PHYNI</name>
<comment type="caution">
    <text evidence="1">The sequence shown here is derived from an EMBL/GenBank/DDBJ whole genome shotgun (WGS) entry which is preliminary data.</text>
</comment>
<dbReference type="OrthoDB" id="129399at2759"/>
<gene>
    <name evidence="1" type="ORF">F442_18316</name>
</gene>
<accession>W2YFX9</accession>
<dbReference type="EMBL" id="ANIY01003843">
    <property type="protein sequence ID" value="ETP33094.1"/>
    <property type="molecule type" value="Genomic_DNA"/>
</dbReference>
<evidence type="ECO:0000313" key="1">
    <source>
        <dbReference type="EMBL" id="ETP33094.1"/>
    </source>
</evidence>